<dbReference type="PANTHER" id="PTHR43864:SF2">
    <property type="entry name" value="PUR OPERON REPRESSOR"/>
    <property type="match status" value="1"/>
</dbReference>
<dbReference type="InterPro" id="IPR000836">
    <property type="entry name" value="PRTase_dom"/>
</dbReference>
<dbReference type="RefSeq" id="WP_045922192.1">
    <property type="nucleotide sequence ID" value="NZ_JBHTHW010000004.1"/>
</dbReference>
<evidence type="ECO:0000256" key="2">
    <source>
        <dbReference type="ARBA" id="ARBA00023015"/>
    </source>
</evidence>
<keyword evidence="9" id="KW-1185">Reference proteome</keyword>
<dbReference type="SUPFAM" id="SSF53271">
    <property type="entry name" value="PRTase-like"/>
    <property type="match status" value="1"/>
</dbReference>
<evidence type="ECO:0000256" key="5">
    <source>
        <dbReference type="ARBA" id="ARBA00049656"/>
    </source>
</evidence>
<keyword evidence="2" id="KW-0805">Transcription regulation</keyword>
<dbReference type="Pfam" id="PF09182">
    <property type="entry name" value="PuR_N"/>
    <property type="match status" value="1"/>
</dbReference>
<keyword evidence="4" id="KW-0804">Transcription</keyword>
<keyword evidence="3" id="KW-0238">DNA-binding</keyword>
<evidence type="ECO:0000259" key="7">
    <source>
        <dbReference type="Pfam" id="PF09182"/>
    </source>
</evidence>
<comment type="caution">
    <text evidence="8">The sequence shown here is derived from an EMBL/GenBank/DDBJ whole genome shotgun (WGS) entry which is preliminary data.</text>
</comment>
<dbReference type="OrthoDB" id="4213751at2"/>
<dbReference type="GO" id="GO:0003677">
    <property type="term" value="F:DNA binding"/>
    <property type="evidence" value="ECO:0007669"/>
    <property type="project" value="UniProtKB-KW"/>
</dbReference>
<evidence type="ECO:0000256" key="4">
    <source>
        <dbReference type="ARBA" id="ARBA00023163"/>
    </source>
</evidence>
<protein>
    <submittedName>
        <fullName evidence="8">Pur operon repressor</fullName>
    </submittedName>
</protein>
<dbReference type="EMBL" id="JXBZ01000002">
    <property type="protein sequence ID" value="KJY51246.1"/>
    <property type="molecule type" value="Genomic_DNA"/>
</dbReference>
<dbReference type="GO" id="GO:0045982">
    <property type="term" value="P:negative regulation of purine nucleobase metabolic process"/>
    <property type="evidence" value="ECO:0007669"/>
    <property type="project" value="InterPro"/>
</dbReference>
<dbReference type="NCBIfam" id="TIGR01743">
    <property type="entry name" value="purR_Bsub"/>
    <property type="match status" value="1"/>
</dbReference>
<dbReference type="Gene3D" id="1.10.10.10">
    <property type="entry name" value="Winged helix-like DNA-binding domain superfamily/Winged helix DNA-binding domain"/>
    <property type="match status" value="1"/>
</dbReference>
<feature type="domain" description="Phosphoribosyltransferase" evidence="6">
    <location>
        <begin position="112"/>
        <end position="251"/>
    </location>
</feature>
<dbReference type="InterPro" id="IPR010078">
    <property type="entry name" value="PurR_Bsub"/>
</dbReference>
<dbReference type="InterPro" id="IPR036388">
    <property type="entry name" value="WH-like_DNA-bd_sf"/>
</dbReference>
<evidence type="ECO:0000313" key="8">
    <source>
        <dbReference type="EMBL" id="KJY51246.1"/>
    </source>
</evidence>
<sequence length="281" mass="30716">MKIRRSERLVGMTHYLETQPYRLIPLPFFAQKYQAAKSSISEDITILKHAFLANSMGYIETLPGAGGGVIFTPGINKAVATQYLQILQQKMSDPHRILPGGYLYSSDIIGDPTLLRKIGLLIATRYAGQKADAIMTVATKGIPIAQSVAYYLNVPYVIVRRESKITEGPTLSVNYESGSSSRVEKMELSKRSLPAGAKIIAVDDFMKGGGTVSGMRNLVQEFAGELLGISVLVDASSSSSCHQPMVTTLLNVQQLDVQRPKLTVGLGNYLDMTDFSHFHNN</sequence>
<gene>
    <name evidence="8" type="ORF">JG29_02950</name>
</gene>
<accession>A0A0F4L0Y4</accession>
<dbReference type="InterPro" id="IPR015265">
    <property type="entry name" value="PuR_N"/>
</dbReference>
<dbReference type="HOGENOM" id="CLU_088227_0_0_9"/>
<dbReference type="InterPro" id="IPR029057">
    <property type="entry name" value="PRTase-like"/>
</dbReference>
<dbReference type="InterPro" id="IPR050118">
    <property type="entry name" value="Pur/Pyrimidine_PRTase"/>
</dbReference>
<comment type="similarity">
    <text evidence="5">Belongs to the purine/pyrimidine phosphoribosyltransferase family. PurR subfamily.</text>
</comment>
<dbReference type="PANTHER" id="PTHR43864">
    <property type="entry name" value="HYPOXANTHINE/GUANINE PHOSPHORIBOSYLTRANSFERASE"/>
    <property type="match status" value="1"/>
</dbReference>
<dbReference type="InterPro" id="IPR036390">
    <property type="entry name" value="WH_DNA-bd_sf"/>
</dbReference>
<evidence type="ECO:0000256" key="3">
    <source>
        <dbReference type="ARBA" id="ARBA00023125"/>
    </source>
</evidence>
<organism evidence="8 9">
    <name type="scientific">Bombilactobacillus mellis</name>
    <dbReference type="NCBI Taxonomy" id="1218508"/>
    <lineage>
        <taxon>Bacteria</taxon>
        <taxon>Bacillati</taxon>
        <taxon>Bacillota</taxon>
        <taxon>Bacilli</taxon>
        <taxon>Lactobacillales</taxon>
        <taxon>Lactobacillaceae</taxon>
        <taxon>Bombilactobacillus</taxon>
    </lineage>
</organism>
<proteinExistence type="inferred from homology"/>
<feature type="domain" description="Bacterial purine repressor N-terminal" evidence="7">
    <location>
        <begin position="4"/>
        <end position="73"/>
    </location>
</feature>
<dbReference type="Gene3D" id="3.40.50.2020">
    <property type="match status" value="1"/>
</dbReference>
<name>A0A0F4L0Y4_9LACO</name>
<dbReference type="GO" id="GO:0045892">
    <property type="term" value="P:negative regulation of DNA-templated transcription"/>
    <property type="evidence" value="ECO:0007669"/>
    <property type="project" value="InterPro"/>
</dbReference>
<dbReference type="Proteomes" id="UP000033695">
    <property type="component" value="Unassembled WGS sequence"/>
</dbReference>
<dbReference type="SUPFAM" id="SSF46785">
    <property type="entry name" value="Winged helix' DNA-binding domain"/>
    <property type="match status" value="1"/>
</dbReference>
<comment type="subunit">
    <text evidence="1">Homodimer.</text>
</comment>
<evidence type="ECO:0000256" key="1">
    <source>
        <dbReference type="ARBA" id="ARBA00011738"/>
    </source>
</evidence>
<dbReference type="Pfam" id="PF00156">
    <property type="entry name" value="Pribosyltran"/>
    <property type="match status" value="1"/>
</dbReference>
<reference evidence="8 9" key="1">
    <citation type="submission" date="2014-12" db="EMBL/GenBank/DDBJ databases">
        <title>Comparative genomics of the lactic acid bacteria isolated from the honey bee gut.</title>
        <authorList>
            <person name="Ellegaard K.M."/>
            <person name="Tamarit D."/>
            <person name="Javelind E."/>
            <person name="Olofsson T."/>
            <person name="Andersson S.G."/>
            <person name="Vasquez A."/>
        </authorList>
    </citation>
    <scope>NUCLEOTIDE SEQUENCE [LARGE SCALE GENOMIC DNA]</scope>
    <source>
        <strain evidence="8 9">Hon2</strain>
    </source>
</reference>
<dbReference type="CDD" id="cd06223">
    <property type="entry name" value="PRTases_typeI"/>
    <property type="match status" value="1"/>
</dbReference>
<dbReference type="PATRIC" id="fig|1218508.4.peg.303"/>
<dbReference type="STRING" id="1218508.JG29_02950"/>
<evidence type="ECO:0000313" key="9">
    <source>
        <dbReference type="Proteomes" id="UP000033695"/>
    </source>
</evidence>
<evidence type="ECO:0000259" key="6">
    <source>
        <dbReference type="Pfam" id="PF00156"/>
    </source>
</evidence>
<dbReference type="AlphaFoldDB" id="A0A0F4L0Y4"/>